<dbReference type="PANTHER" id="PTHR30489">
    <property type="entry name" value="LIPOPROTEIN-RELEASING SYSTEM TRANSMEMBRANE PROTEIN LOLE"/>
    <property type="match status" value="1"/>
</dbReference>
<accession>A0A840SP81</accession>
<evidence type="ECO:0000313" key="3">
    <source>
        <dbReference type="Proteomes" id="UP000549457"/>
    </source>
</evidence>
<organism evidence="2 3">
    <name type="scientific">Amaricoccus macauensis</name>
    <dbReference type="NCBI Taxonomy" id="57001"/>
    <lineage>
        <taxon>Bacteria</taxon>
        <taxon>Pseudomonadati</taxon>
        <taxon>Pseudomonadota</taxon>
        <taxon>Alphaproteobacteria</taxon>
        <taxon>Rhodobacterales</taxon>
        <taxon>Paracoccaceae</taxon>
        <taxon>Amaricoccus</taxon>
    </lineage>
</organism>
<feature type="transmembrane region" description="Helical" evidence="1">
    <location>
        <begin position="377"/>
        <end position="399"/>
    </location>
</feature>
<name>A0A840SP81_9RHOB</name>
<feature type="transmembrane region" description="Helical" evidence="1">
    <location>
        <begin position="326"/>
        <end position="350"/>
    </location>
</feature>
<keyword evidence="1" id="KW-1133">Transmembrane helix</keyword>
<dbReference type="Proteomes" id="UP000549457">
    <property type="component" value="Unassembled WGS sequence"/>
</dbReference>
<dbReference type="GO" id="GO:0098797">
    <property type="term" value="C:plasma membrane protein complex"/>
    <property type="evidence" value="ECO:0007669"/>
    <property type="project" value="TreeGrafter"/>
</dbReference>
<dbReference type="PANTHER" id="PTHR30489:SF0">
    <property type="entry name" value="LIPOPROTEIN-RELEASING SYSTEM TRANSMEMBRANE PROTEIN LOLE"/>
    <property type="match status" value="1"/>
</dbReference>
<dbReference type="GO" id="GO:0044874">
    <property type="term" value="P:lipoprotein localization to outer membrane"/>
    <property type="evidence" value="ECO:0007669"/>
    <property type="project" value="TreeGrafter"/>
</dbReference>
<keyword evidence="1" id="KW-0472">Membrane</keyword>
<keyword evidence="1" id="KW-0812">Transmembrane</keyword>
<sequence>MGNHLPTRMTHLGLTLRLALADLRFERVASLCQIIGLAALLVPLLILLGIKNGVLTDRTTALLQNPESLRLTIARTAAYPRALIDSLSGDPDVRFVAPHPVVLAVVSDFAGTAPGAPVVPRVSLLATGLGDPYLPADSAAPGPGEVWLSASLAGGLGASPGDRVTALMPPKSGEPDGGALDFTVAGVIPAGTWGRVGALLNEADLFLIQDWTDGHVQGADLDPLRGNTTPRETFPSIRLYAASVPAAFRLVDRLAAEGVPVGASLEEARALADLDHALTSSFRVVAGVGLVGYAAAFAASLWNNIGRKRRAISLLRLGGLGRAPAALLPVLQAAGIATLGWGTALLTYAAGAHLLNATLGPSLDLDGPVTRLGPSDIAASATAAMAVALAASVWAAIAVTRITPQQGIDDG</sequence>
<protein>
    <submittedName>
        <fullName evidence="2">Putative ABC transport system permease protein</fullName>
    </submittedName>
</protein>
<feature type="transmembrane region" description="Helical" evidence="1">
    <location>
        <begin position="284"/>
        <end position="305"/>
    </location>
</feature>
<evidence type="ECO:0000313" key="2">
    <source>
        <dbReference type="EMBL" id="MBB5222824.1"/>
    </source>
</evidence>
<evidence type="ECO:0000256" key="1">
    <source>
        <dbReference type="SAM" id="Phobius"/>
    </source>
</evidence>
<proteinExistence type="predicted"/>
<gene>
    <name evidence="2" type="ORF">HNP73_002760</name>
</gene>
<feature type="transmembrane region" description="Helical" evidence="1">
    <location>
        <begin position="28"/>
        <end position="50"/>
    </location>
</feature>
<dbReference type="EMBL" id="JACHFM010000002">
    <property type="protein sequence ID" value="MBB5222824.1"/>
    <property type="molecule type" value="Genomic_DNA"/>
</dbReference>
<comment type="caution">
    <text evidence="2">The sequence shown here is derived from an EMBL/GenBank/DDBJ whole genome shotgun (WGS) entry which is preliminary data.</text>
</comment>
<dbReference type="AlphaFoldDB" id="A0A840SP81"/>
<dbReference type="InterPro" id="IPR051447">
    <property type="entry name" value="Lipoprotein-release_system"/>
</dbReference>
<keyword evidence="3" id="KW-1185">Reference proteome</keyword>
<reference evidence="2 3" key="1">
    <citation type="submission" date="2020-08" db="EMBL/GenBank/DDBJ databases">
        <title>Genomic Encyclopedia of Type Strains, Phase IV (KMG-IV): sequencing the most valuable type-strain genomes for metagenomic binning, comparative biology and taxonomic classification.</title>
        <authorList>
            <person name="Goeker M."/>
        </authorList>
    </citation>
    <scope>NUCLEOTIDE SEQUENCE [LARGE SCALE GENOMIC DNA]</scope>
    <source>
        <strain evidence="2 3">DSM 101730</strain>
    </source>
</reference>